<dbReference type="Gene3D" id="2.60.40.10">
    <property type="entry name" value="Immunoglobulins"/>
    <property type="match status" value="3"/>
</dbReference>
<keyword evidence="5" id="KW-1185">Reference proteome</keyword>
<evidence type="ECO:0000313" key="5">
    <source>
        <dbReference type="Proteomes" id="UP001183643"/>
    </source>
</evidence>
<dbReference type="GO" id="GO:0046872">
    <property type="term" value="F:metal ion binding"/>
    <property type="evidence" value="ECO:0007669"/>
    <property type="project" value="UniProtKB-KW"/>
</dbReference>
<dbReference type="InterPro" id="IPR008972">
    <property type="entry name" value="Cupredoxin"/>
</dbReference>
<feature type="signal peptide" evidence="3">
    <location>
        <begin position="1"/>
        <end position="31"/>
    </location>
</feature>
<name>A0AAE3YQH1_9ACTN</name>
<dbReference type="InterPro" id="IPR058094">
    <property type="entry name" value="Ig-like_OmpL47-like"/>
</dbReference>
<keyword evidence="2" id="KW-0186">Copper</keyword>
<keyword evidence="3" id="KW-0732">Signal</keyword>
<dbReference type="GO" id="GO:0005975">
    <property type="term" value="P:carbohydrate metabolic process"/>
    <property type="evidence" value="ECO:0007669"/>
    <property type="project" value="UniProtKB-ARBA"/>
</dbReference>
<dbReference type="Proteomes" id="UP001183643">
    <property type="component" value="Unassembled WGS sequence"/>
</dbReference>
<dbReference type="RefSeq" id="WP_310368981.1">
    <property type="nucleotide sequence ID" value="NZ_JAVDYB010000001.1"/>
</dbReference>
<dbReference type="InterPro" id="IPR014756">
    <property type="entry name" value="Ig_E-set"/>
</dbReference>
<dbReference type="AlphaFoldDB" id="A0AAE3YQH1"/>
<protein>
    <submittedName>
        <fullName evidence="4">Plastocyanin</fullName>
    </submittedName>
</protein>
<dbReference type="SUPFAM" id="SSF49503">
    <property type="entry name" value="Cupredoxins"/>
    <property type="match status" value="1"/>
</dbReference>
<reference evidence="4" key="1">
    <citation type="submission" date="2023-07" db="EMBL/GenBank/DDBJ databases">
        <title>Sequencing the genomes of 1000 actinobacteria strains.</title>
        <authorList>
            <person name="Klenk H.-P."/>
        </authorList>
    </citation>
    <scope>NUCLEOTIDE SEQUENCE</scope>
    <source>
        <strain evidence="4">DSM 44707</strain>
    </source>
</reference>
<dbReference type="Gene3D" id="2.60.40.420">
    <property type="entry name" value="Cupredoxins - blue copper proteins"/>
    <property type="match status" value="1"/>
</dbReference>
<evidence type="ECO:0000256" key="1">
    <source>
        <dbReference type="ARBA" id="ARBA00022723"/>
    </source>
</evidence>
<accession>A0AAE3YQH1</accession>
<evidence type="ECO:0000256" key="3">
    <source>
        <dbReference type="SAM" id="SignalP"/>
    </source>
</evidence>
<organism evidence="4 5">
    <name type="scientific">Catenuloplanes atrovinosus</name>
    <dbReference type="NCBI Taxonomy" id="137266"/>
    <lineage>
        <taxon>Bacteria</taxon>
        <taxon>Bacillati</taxon>
        <taxon>Actinomycetota</taxon>
        <taxon>Actinomycetes</taxon>
        <taxon>Micromonosporales</taxon>
        <taxon>Micromonosporaceae</taxon>
        <taxon>Catenuloplanes</taxon>
    </lineage>
</organism>
<dbReference type="SUPFAM" id="SSF81296">
    <property type="entry name" value="E set domains"/>
    <property type="match status" value="1"/>
</dbReference>
<evidence type="ECO:0000256" key="2">
    <source>
        <dbReference type="ARBA" id="ARBA00023008"/>
    </source>
</evidence>
<gene>
    <name evidence="4" type="ORF">J2S41_003544</name>
</gene>
<feature type="chain" id="PRO_5042255728" evidence="3">
    <location>
        <begin position="32"/>
        <end position="513"/>
    </location>
</feature>
<dbReference type="InterPro" id="IPR028871">
    <property type="entry name" value="BlueCu_1_BS"/>
</dbReference>
<evidence type="ECO:0000313" key="4">
    <source>
        <dbReference type="EMBL" id="MDR7276766.1"/>
    </source>
</evidence>
<proteinExistence type="predicted"/>
<sequence>MSVRKTLRRAGVALAGLLLVLAPSLAPPAYALQAAQTLTWTADGDITRYKTAPTTAVAGETTIVFENSVATGNTVGMPHTLTFDTSTPGYNHDVALNILANPFDANNGRHTATVTLTPGTYRYLCTIPGHGTMAGEFTVTDGPGDPDTAPPTVTGTLSGTRDADGDYVGSATVTVTAADTGGSGVGTIEYQVDDTSWTAYTAPVAVTALGDHSVQFRATDRAGNTSATGSVQFTVVAPEPDEDVTPPVATVQLAGERDGTGTYTGPVTATLSATDDDSGVATIEYQLDGGAWTAYTAPVVVSAAGMHMLHYRATDTAGNRSAEQMSHFTIAEPEQPDTTAPAVTAAVTGTRNPDGGYVGGATVTVTATDGESGVATTEYRLDGGAWTTYTAPVRVTAPGAHTVGFRATDNAGNAATAGTVTFTVVADGTDACPDSDPRDTVVIDGDDTRVPNRDTGDGCTVSDLIAERAAYPNHAAFVRHVEAVTSGLVTAGTLTTRQAGTIVRAAARSSIGS</sequence>
<dbReference type="InterPro" id="IPR013783">
    <property type="entry name" value="Ig-like_fold"/>
</dbReference>
<dbReference type="NCBIfam" id="NF047446">
    <property type="entry name" value="barrel_OmpL47"/>
    <property type="match status" value="3"/>
</dbReference>
<dbReference type="PROSITE" id="PS00196">
    <property type="entry name" value="COPPER_BLUE"/>
    <property type="match status" value="1"/>
</dbReference>
<keyword evidence="1" id="KW-0479">Metal-binding</keyword>
<comment type="caution">
    <text evidence="4">The sequence shown here is derived from an EMBL/GenBank/DDBJ whole genome shotgun (WGS) entry which is preliminary data.</text>
</comment>
<dbReference type="EMBL" id="JAVDYB010000001">
    <property type="protein sequence ID" value="MDR7276766.1"/>
    <property type="molecule type" value="Genomic_DNA"/>
</dbReference>